<accession>A0A238KPE3</accession>
<proteinExistence type="predicted"/>
<dbReference type="RefSeq" id="WP_093967708.1">
    <property type="nucleotide sequence ID" value="NZ_FXYE01000002.1"/>
</dbReference>
<reference evidence="2" key="1">
    <citation type="submission" date="2017-05" db="EMBL/GenBank/DDBJ databases">
        <authorList>
            <person name="Rodrigo-Torres L."/>
            <person name="Arahal R. D."/>
            <person name="Lucena T."/>
        </authorList>
    </citation>
    <scope>NUCLEOTIDE SEQUENCE [LARGE SCALE GENOMIC DNA]</scope>
    <source>
        <strain evidence="2">CECT 8621</strain>
    </source>
</reference>
<dbReference type="EMBL" id="FXYE01000002">
    <property type="protein sequence ID" value="SMX44527.1"/>
    <property type="molecule type" value="Genomic_DNA"/>
</dbReference>
<evidence type="ECO:0000313" key="2">
    <source>
        <dbReference type="Proteomes" id="UP000202922"/>
    </source>
</evidence>
<protein>
    <recommendedName>
        <fullName evidence="3">Cytoplasmic protein</fullName>
    </recommendedName>
</protein>
<sequence length="86" mass="9514">MAEDLKAANGKSTRNREEVLASKTCGCFYCQAVFTPDEIEDWCDDQWHPEGATALCPHCGIDSVIGDAAGYELTPDFLAAMLKHWF</sequence>
<organism evidence="1 2">
    <name type="scientific">Actibacterium lipolyticum</name>
    <dbReference type="NCBI Taxonomy" id="1524263"/>
    <lineage>
        <taxon>Bacteria</taxon>
        <taxon>Pseudomonadati</taxon>
        <taxon>Pseudomonadota</taxon>
        <taxon>Alphaproteobacteria</taxon>
        <taxon>Rhodobacterales</taxon>
        <taxon>Roseobacteraceae</taxon>
        <taxon>Actibacterium</taxon>
    </lineage>
</organism>
<dbReference type="OrthoDB" id="9800296at2"/>
<dbReference type="AlphaFoldDB" id="A0A238KPE3"/>
<gene>
    <name evidence="1" type="ORF">COL8621_02573</name>
</gene>
<keyword evidence="2" id="KW-1185">Reference proteome</keyword>
<name>A0A238KPE3_9RHOB</name>
<evidence type="ECO:0000313" key="1">
    <source>
        <dbReference type="EMBL" id="SMX44527.1"/>
    </source>
</evidence>
<evidence type="ECO:0008006" key="3">
    <source>
        <dbReference type="Google" id="ProtNLM"/>
    </source>
</evidence>
<dbReference type="Proteomes" id="UP000202922">
    <property type="component" value="Unassembled WGS sequence"/>
</dbReference>